<dbReference type="RefSeq" id="WP_072364965.1">
    <property type="nucleotide sequence ID" value="NZ_CP139972.1"/>
</dbReference>
<keyword evidence="5" id="KW-1185">Reference proteome</keyword>
<keyword evidence="1" id="KW-0472">Membrane</keyword>
<evidence type="ECO:0000313" key="4">
    <source>
        <dbReference type="Proteomes" id="UP000183788"/>
    </source>
</evidence>
<organism evidence="2 4">
    <name type="scientific">Chitinophaga sancti</name>
    <dbReference type="NCBI Taxonomy" id="1004"/>
    <lineage>
        <taxon>Bacteria</taxon>
        <taxon>Pseudomonadati</taxon>
        <taxon>Bacteroidota</taxon>
        <taxon>Chitinophagia</taxon>
        <taxon>Chitinophagales</taxon>
        <taxon>Chitinophagaceae</taxon>
        <taxon>Chitinophaga</taxon>
    </lineage>
</organism>
<dbReference type="EMBL" id="CP140154">
    <property type="protein sequence ID" value="WQG90487.1"/>
    <property type="molecule type" value="Genomic_DNA"/>
</dbReference>
<dbReference type="Proteomes" id="UP000183788">
    <property type="component" value="Unassembled WGS sequence"/>
</dbReference>
<feature type="transmembrane region" description="Helical" evidence="1">
    <location>
        <begin position="258"/>
        <end position="277"/>
    </location>
</feature>
<reference evidence="2 4" key="1">
    <citation type="submission" date="2016-11" db="EMBL/GenBank/DDBJ databases">
        <authorList>
            <person name="Jaros S."/>
            <person name="Januszkiewicz K."/>
            <person name="Wedrychowicz H."/>
        </authorList>
    </citation>
    <scope>NUCLEOTIDE SEQUENCE [LARGE SCALE GENOMIC DNA]</scope>
    <source>
        <strain evidence="2 4">DSM 784</strain>
    </source>
</reference>
<protein>
    <submittedName>
        <fullName evidence="2">Uncharacterized protein</fullName>
    </submittedName>
</protein>
<reference evidence="3 5" key="2">
    <citation type="submission" date="2023-11" db="EMBL/GenBank/DDBJ databases">
        <title>MicrobeMod: A computational toolkit for identifying prokaryotic methylation and restriction-modification with nanopore sequencing.</title>
        <authorList>
            <person name="Crits-Christoph A."/>
            <person name="Kang S.C."/>
            <person name="Lee H."/>
            <person name="Ostrov N."/>
        </authorList>
    </citation>
    <scope>NUCLEOTIDE SEQUENCE [LARGE SCALE GENOMIC DNA]</scope>
    <source>
        <strain evidence="3 5">ATCC 23090</strain>
    </source>
</reference>
<keyword evidence="1" id="KW-1133">Transmembrane helix</keyword>
<dbReference type="STRING" id="1004.SAMN05661012_05701"/>
<keyword evidence="1" id="KW-0812">Transmembrane</keyword>
<accession>A0A1K1SLX6</accession>
<dbReference type="OrthoDB" id="597398at2"/>
<gene>
    <name evidence="2" type="ORF">SAMN05661012_05701</name>
    <name evidence="3" type="ORF">SR876_03190</name>
</gene>
<evidence type="ECO:0000256" key="1">
    <source>
        <dbReference type="SAM" id="Phobius"/>
    </source>
</evidence>
<dbReference type="EMBL" id="FPIZ01000026">
    <property type="protein sequence ID" value="SFW85298.1"/>
    <property type="molecule type" value="Genomic_DNA"/>
</dbReference>
<feature type="transmembrane region" description="Helical" evidence="1">
    <location>
        <begin position="68"/>
        <end position="90"/>
    </location>
</feature>
<feature type="transmembrane region" description="Helical" evidence="1">
    <location>
        <begin position="110"/>
        <end position="129"/>
    </location>
</feature>
<evidence type="ECO:0000313" key="3">
    <source>
        <dbReference type="EMBL" id="WQG90487.1"/>
    </source>
</evidence>
<proteinExistence type="predicted"/>
<evidence type="ECO:0000313" key="2">
    <source>
        <dbReference type="EMBL" id="SFW85298.1"/>
    </source>
</evidence>
<feature type="transmembrane region" description="Helical" evidence="1">
    <location>
        <begin position="161"/>
        <end position="183"/>
    </location>
</feature>
<sequence length="286" mass="33103">MKHLKKFTGLLGFLTVLLTMPLGHALMIVMEKTFGHEHVYLAAFLLGFAGLLLLLYGSRLRSENKATFAGLFAGLFIWTGWIEFGFVYIAHRYNVQPLIENGVVVTKPEYLIMPASAGFLVIMILHYLFSTKTGCVFFSWLQKYLRIPVPRNQPIKTQKNFAVITTVELIALLWTFYLVLLFSYDQALLGDRHPVTYLIAFGSLLWSLFLLRNLFRIKQMGYAIRYAIPTVVIFWNFVEIMGRWNILNEIWVKPYEYWFEMSLTLVIFVVLFGVSLLEKRTKLATA</sequence>
<name>A0A1K1SLX6_9BACT</name>
<dbReference type="AlphaFoldDB" id="A0A1K1SLX6"/>
<feature type="transmembrane region" description="Helical" evidence="1">
    <location>
        <begin position="222"/>
        <end position="238"/>
    </location>
</feature>
<dbReference type="Proteomes" id="UP001326715">
    <property type="component" value="Chromosome"/>
</dbReference>
<feature type="transmembrane region" description="Helical" evidence="1">
    <location>
        <begin position="39"/>
        <end position="56"/>
    </location>
</feature>
<feature type="transmembrane region" description="Helical" evidence="1">
    <location>
        <begin position="195"/>
        <end position="215"/>
    </location>
</feature>
<evidence type="ECO:0000313" key="5">
    <source>
        <dbReference type="Proteomes" id="UP001326715"/>
    </source>
</evidence>